<keyword evidence="1" id="KW-0812">Transmembrane</keyword>
<dbReference type="Gene3D" id="2.40.50.140">
    <property type="entry name" value="Nucleic acid-binding proteins"/>
    <property type="match status" value="1"/>
</dbReference>
<evidence type="ECO:0000313" key="4">
    <source>
        <dbReference type="Proteomes" id="UP000249949"/>
    </source>
</evidence>
<organism evidence="3 4">
    <name type="scientific">Candidatus Nitrosomarinus catalinensis</name>
    <dbReference type="NCBI Taxonomy" id="1898749"/>
    <lineage>
        <taxon>Archaea</taxon>
        <taxon>Nitrososphaerota</taxon>
        <taxon>Nitrososphaeria</taxon>
        <taxon>Nitrosopumilales</taxon>
        <taxon>Nitrosopumilaceae</taxon>
        <taxon>Candidatus Nitrosomarinus</taxon>
    </lineage>
</organism>
<keyword evidence="4" id="KW-1185">Reference proteome</keyword>
<dbReference type="PRINTS" id="PR00050">
    <property type="entry name" value="COLDSHOCK"/>
</dbReference>
<dbReference type="EMBL" id="CP021324">
    <property type="protein sequence ID" value="ARS64864.1"/>
    <property type="molecule type" value="Genomic_DNA"/>
</dbReference>
<keyword evidence="1" id="KW-0472">Membrane</keyword>
<dbReference type="SMART" id="SM00357">
    <property type="entry name" value="CSP"/>
    <property type="match status" value="1"/>
</dbReference>
<dbReference type="Proteomes" id="UP000249949">
    <property type="component" value="Chromosome"/>
</dbReference>
<name>A0A2Z2HLR2_9ARCH</name>
<gene>
    <name evidence="3" type="ORF">NMSP_1249</name>
</gene>
<sequence length="325" mass="38046">MHYPKEPNNFDEEADRLEEITTKLNSGSDIEIQLKNYLLYRMISFFEFKVVDSIRAAIDMDNKGGITYGKKLLENDTQIQNKINDFTVLILQQIIYEKKINFKLNPHADFMNFLNKIIEIEDLDLKEYFQNNYQEDWLTFFNEIKKNRNKLTHDFQDTQYSTKELELIKKLVLIFCYSYPIILNIVRIVVGFSSQNATMEKVMCNELIGNELNELKNLKILNAKIVDENSFLKSFYSIFDIDKYNKIRALEKKVDEENFKTNKETGTVKWFDRTKGFGFIEREGGDDMFVHKSDVDGFITDGDKIVFVVGEGPKGPAAKRVKKST</sequence>
<dbReference type="InterPro" id="IPR012340">
    <property type="entry name" value="NA-bd_OB-fold"/>
</dbReference>
<feature type="transmembrane region" description="Helical" evidence="1">
    <location>
        <begin position="171"/>
        <end position="192"/>
    </location>
</feature>
<dbReference type="InterPro" id="IPR002059">
    <property type="entry name" value="CSP_DNA-bd"/>
</dbReference>
<dbReference type="PROSITE" id="PS51857">
    <property type="entry name" value="CSD_2"/>
    <property type="match status" value="1"/>
</dbReference>
<evidence type="ECO:0000313" key="3">
    <source>
        <dbReference type="EMBL" id="ARS64864.1"/>
    </source>
</evidence>
<dbReference type="InterPro" id="IPR011129">
    <property type="entry name" value="CSD"/>
</dbReference>
<keyword evidence="1" id="KW-1133">Transmembrane helix</keyword>
<dbReference type="CDD" id="cd04458">
    <property type="entry name" value="CSP_CDS"/>
    <property type="match status" value="1"/>
</dbReference>
<dbReference type="Pfam" id="PF00313">
    <property type="entry name" value="CSD"/>
    <property type="match status" value="1"/>
</dbReference>
<dbReference type="GO" id="GO:0003676">
    <property type="term" value="F:nucleic acid binding"/>
    <property type="evidence" value="ECO:0007669"/>
    <property type="project" value="InterPro"/>
</dbReference>
<dbReference type="AlphaFoldDB" id="A0A2Z2HLR2"/>
<protein>
    <submittedName>
        <fullName evidence="3">RNA chaperone/anti-terminator</fullName>
    </submittedName>
</protein>
<dbReference type="PANTHER" id="PTHR11544">
    <property type="entry name" value="COLD SHOCK DOMAIN CONTAINING PROTEINS"/>
    <property type="match status" value="1"/>
</dbReference>
<reference evidence="3 4" key="1">
    <citation type="journal article" date="2017" name="Environ. Microbiol.">
        <title>Genome and epigenome of a novel marine Thaumarchaeota strain suggest viral infection, phosphorothioation DNA modification and multiple restriction systems.</title>
        <authorList>
            <person name="Ahlgren N.A."/>
            <person name="Chen Y."/>
            <person name="Needham D.M."/>
            <person name="Parada A.E."/>
            <person name="Sachdeva R."/>
            <person name="Trinh V."/>
            <person name="Chen T."/>
            <person name="Fuhrman J.A."/>
        </authorList>
    </citation>
    <scope>NUCLEOTIDE SEQUENCE [LARGE SCALE GENOMIC DNA]</scope>
    <source>
        <strain evidence="3 4">SPOT01</strain>
    </source>
</reference>
<dbReference type="PROSITE" id="PS00352">
    <property type="entry name" value="CSD_1"/>
    <property type="match status" value="1"/>
</dbReference>
<dbReference type="SUPFAM" id="SSF50249">
    <property type="entry name" value="Nucleic acid-binding proteins"/>
    <property type="match status" value="1"/>
</dbReference>
<accession>A0A2Z2HLR2</accession>
<feature type="domain" description="CSD" evidence="2">
    <location>
        <begin position="263"/>
        <end position="323"/>
    </location>
</feature>
<evidence type="ECO:0000256" key="1">
    <source>
        <dbReference type="SAM" id="Phobius"/>
    </source>
</evidence>
<dbReference type="InterPro" id="IPR019844">
    <property type="entry name" value="CSD_CS"/>
</dbReference>
<dbReference type="InterPro" id="IPR050181">
    <property type="entry name" value="Cold_shock_domain"/>
</dbReference>
<dbReference type="KEGG" id="nct:NMSP_1249"/>
<evidence type="ECO:0000259" key="2">
    <source>
        <dbReference type="PROSITE" id="PS51857"/>
    </source>
</evidence>
<proteinExistence type="predicted"/>